<dbReference type="AlphaFoldDB" id="A0A9P8V101"/>
<dbReference type="Proteomes" id="UP000770015">
    <property type="component" value="Unassembled WGS sequence"/>
</dbReference>
<reference evidence="6" key="1">
    <citation type="journal article" date="2021" name="Nat. Commun.">
        <title>Genetic determinants of endophytism in the Arabidopsis root mycobiome.</title>
        <authorList>
            <person name="Mesny F."/>
            <person name="Miyauchi S."/>
            <person name="Thiergart T."/>
            <person name="Pickel B."/>
            <person name="Atanasova L."/>
            <person name="Karlsson M."/>
            <person name="Huettel B."/>
            <person name="Barry K.W."/>
            <person name="Haridas S."/>
            <person name="Chen C."/>
            <person name="Bauer D."/>
            <person name="Andreopoulos W."/>
            <person name="Pangilinan J."/>
            <person name="LaButti K."/>
            <person name="Riley R."/>
            <person name="Lipzen A."/>
            <person name="Clum A."/>
            <person name="Drula E."/>
            <person name="Henrissat B."/>
            <person name="Kohler A."/>
            <person name="Grigoriev I.V."/>
            <person name="Martin F.M."/>
            <person name="Hacquard S."/>
        </authorList>
    </citation>
    <scope>NUCLEOTIDE SEQUENCE</scope>
    <source>
        <strain evidence="6">MPI-SDFR-AT-0117</strain>
    </source>
</reference>
<dbReference type="GO" id="GO:0022857">
    <property type="term" value="F:transmembrane transporter activity"/>
    <property type="evidence" value="ECO:0007669"/>
    <property type="project" value="InterPro"/>
</dbReference>
<feature type="transmembrane region" description="Helical" evidence="5">
    <location>
        <begin position="177"/>
        <end position="195"/>
    </location>
</feature>
<evidence type="ECO:0000313" key="6">
    <source>
        <dbReference type="EMBL" id="KAH6661539.1"/>
    </source>
</evidence>
<dbReference type="EMBL" id="JAGSXJ010000051">
    <property type="protein sequence ID" value="KAH6661539.1"/>
    <property type="molecule type" value="Genomic_DNA"/>
</dbReference>
<accession>A0A9P8V101</accession>
<evidence type="ECO:0000256" key="4">
    <source>
        <dbReference type="ARBA" id="ARBA00023136"/>
    </source>
</evidence>
<evidence type="ECO:0000256" key="3">
    <source>
        <dbReference type="ARBA" id="ARBA00022989"/>
    </source>
</evidence>
<feature type="transmembrane region" description="Helical" evidence="5">
    <location>
        <begin position="47"/>
        <end position="72"/>
    </location>
</feature>
<dbReference type="OrthoDB" id="5215911at2759"/>
<keyword evidence="4 5" id="KW-0472">Membrane</keyword>
<evidence type="ECO:0000256" key="1">
    <source>
        <dbReference type="ARBA" id="ARBA00004141"/>
    </source>
</evidence>
<feature type="transmembrane region" description="Helical" evidence="5">
    <location>
        <begin position="115"/>
        <end position="132"/>
    </location>
</feature>
<feature type="transmembrane region" description="Helical" evidence="5">
    <location>
        <begin position="84"/>
        <end position="103"/>
    </location>
</feature>
<dbReference type="Pfam" id="PF07690">
    <property type="entry name" value="MFS_1"/>
    <property type="match status" value="1"/>
</dbReference>
<dbReference type="SUPFAM" id="SSF103473">
    <property type="entry name" value="MFS general substrate transporter"/>
    <property type="match status" value="1"/>
</dbReference>
<dbReference type="PANTHER" id="PTHR23502:SF30">
    <property type="entry name" value="TRANSPORTER, PUTATIVE (AFU_ORTHOLOGUE AFUA_8G04702)-RELATED"/>
    <property type="match status" value="1"/>
</dbReference>
<organism evidence="6 7">
    <name type="scientific">Plectosphaerella plurivora</name>
    <dbReference type="NCBI Taxonomy" id="936078"/>
    <lineage>
        <taxon>Eukaryota</taxon>
        <taxon>Fungi</taxon>
        <taxon>Dikarya</taxon>
        <taxon>Ascomycota</taxon>
        <taxon>Pezizomycotina</taxon>
        <taxon>Sordariomycetes</taxon>
        <taxon>Hypocreomycetidae</taxon>
        <taxon>Glomerellales</taxon>
        <taxon>Plectosphaerellaceae</taxon>
        <taxon>Plectosphaerella</taxon>
    </lineage>
</organism>
<feature type="transmembrane region" description="Helical" evidence="5">
    <location>
        <begin position="463"/>
        <end position="483"/>
    </location>
</feature>
<evidence type="ECO:0000313" key="7">
    <source>
        <dbReference type="Proteomes" id="UP000770015"/>
    </source>
</evidence>
<keyword evidence="3 5" id="KW-1133">Transmembrane helix</keyword>
<feature type="non-terminal residue" evidence="6">
    <location>
        <position position="1"/>
    </location>
</feature>
<feature type="transmembrane region" description="Helical" evidence="5">
    <location>
        <begin position="314"/>
        <end position="336"/>
    </location>
</feature>
<sequence>IPGTVHLVDVSGRSTGRHAPKSEHIILVPQPSDDPEDPLNWSENRKLLNLCMAFVYTLGIGIPTTLHSSIYADIVADTGISMSVFVQSAAIMYLFMGWSCAIWQPIALSYGRRGTYLFSLLLCVPLTVWGSYSTTPAEWYIQRALLGFVCGPIESQPEVTVFDLYYAHNRGSYMGAYIWVLFASTNIAPLMAGFANDAYGWRWTINIGALVAAAAFVIVYLFGEETMYFRGTATEGTIVGTVASDADEQDVDQEKADTKIPSRQTDDALRVNGLATNPYLLVTSWDHQKPFRFLSGRPSFKGVLKMMYRPIIMIWDFPCTAWAGLLYGINLAWYSILNGTTSAILSAPPYNWSTSSIGLIYIAPFLGGGVGWFWSGWIADKWAIWLARRNGGIREAEHRLWPVTGVAVVGAGGLLLWGVGADHGLHWIGLAFGLALMNFAIVAGGGIAVSYNVDCFKEIGGETMVSVMIIRNTIGFAFGYAITPWYTNMGLTNCFIMAACLCIAFNASFLLMLKWGKGLRKRSAQKGYDYLASA</sequence>
<proteinExistence type="predicted"/>
<keyword evidence="7" id="KW-1185">Reference proteome</keyword>
<feature type="non-terminal residue" evidence="6">
    <location>
        <position position="534"/>
    </location>
</feature>
<gene>
    <name evidence="6" type="ORF">F5X68DRAFT_252902</name>
</gene>
<evidence type="ECO:0000256" key="5">
    <source>
        <dbReference type="SAM" id="Phobius"/>
    </source>
</evidence>
<keyword evidence="2 5" id="KW-0812">Transmembrane</keyword>
<dbReference type="PANTHER" id="PTHR23502">
    <property type="entry name" value="MAJOR FACILITATOR SUPERFAMILY"/>
    <property type="match status" value="1"/>
</dbReference>
<comment type="caution">
    <text evidence="6">The sequence shown here is derived from an EMBL/GenBank/DDBJ whole genome shotgun (WGS) entry which is preliminary data.</text>
</comment>
<feature type="transmembrane region" description="Helical" evidence="5">
    <location>
        <begin position="425"/>
        <end position="451"/>
    </location>
</feature>
<feature type="transmembrane region" description="Helical" evidence="5">
    <location>
        <begin position="201"/>
        <end position="222"/>
    </location>
</feature>
<feature type="transmembrane region" description="Helical" evidence="5">
    <location>
        <begin position="356"/>
        <end position="379"/>
    </location>
</feature>
<protein>
    <submittedName>
        <fullName evidence="6">Major facilitator superfamily protein</fullName>
    </submittedName>
</protein>
<dbReference type="GO" id="GO:0005886">
    <property type="term" value="C:plasma membrane"/>
    <property type="evidence" value="ECO:0007669"/>
    <property type="project" value="TreeGrafter"/>
</dbReference>
<name>A0A9P8V101_9PEZI</name>
<dbReference type="InterPro" id="IPR011701">
    <property type="entry name" value="MFS"/>
</dbReference>
<dbReference type="InterPro" id="IPR036259">
    <property type="entry name" value="MFS_trans_sf"/>
</dbReference>
<dbReference type="Gene3D" id="1.20.1250.20">
    <property type="entry name" value="MFS general substrate transporter like domains"/>
    <property type="match status" value="1"/>
</dbReference>
<feature type="transmembrane region" description="Helical" evidence="5">
    <location>
        <begin position="495"/>
        <end position="513"/>
    </location>
</feature>
<comment type="subcellular location">
    <subcellularLocation>
        <location evidence="1">Membrane</location>
        <topology evidence="1">Multi-pass membrane protein</topology>
    </subcellularLocation>
</comment>
<evidence type="ECO:0000256" key="2">
    <source>
        <dbReference type="ARBA" id="ARBA00022692"/>
    </source>
</evidence>
<feature type="transmembrane region" description="Helical" evidence="5">
    <location>
        <begin position="400"/>
        <end position="419"/>
    </location>
</feature>